<proteinExistence type="predicted"/>
<comment type="caution">
    <text evidence="2">The sequence shown here is derived from an EMBL/GenBank/DDBJ whole genome shotgun (WGS) entry which is preliminary data.</text>
</comment>
<evidence type="ECO:0000313" key="2">
    <source>
        <dbReference type="EMBL" id="SAK41267.1"/>
    </source>
</evidence>
<feature type="region of interest" description="Disordered" evidence="1">
    <location>
        <begin position="140"/>
        <end position="160"/>
    </location>
</feature>
<dbReference type="AntiFam" id="ANF00131">
    <property type="entry name" value="Shadow ORF (opposite qseC)"/>
</dbReference>
<gene>
    <name evidence="2" type="ORF">AWB80_00368</name>
</gene>
<evidence type="ECO:0000313" key="3">
    <source>
        <dbReference type="Proteomes" id="UP000054911"/>
    </source>
</evidence>
<dbReference type="AlphaFoldDB" id="A0A157Z8L4"/>
<organism evidence="2 3">
    <name type="scientific">Caballeronia pedi</name>
    <dbReference type="NCBI Taxonomy" id="1777141"/>
    <lineage>
        <taxon>Bacteria</taxon>
        <taxon>Pseudomonadati</taxon>
        <taxon>Pseudomonadota</taxon>
        <taxon>Betaproteobacteria</taxon>
        <taxon>Burkholderiales</taxon>
        <taxon>Burkholderiaceae</taxon>
        <taxon>Caballeronia</taxon>
    </lineage>
</organism>
<evidence type="ECO:0000256" key="1">
    <source>
        <dbReference type="SAM" id="MobiDB-lite"/>
    </source>
</evidence>
<protein>
    <submittedName>
        <fullName evidence="2">Uncharacterized protein</fullName>
    </submittedName>
</protein>
<reference evidence="2" key="1">
    <citation type="submission" date="2016-01" db="EMBL/GenBank/DDBJ databases">
        <authorList>
            <person name="Peeters C."/>
        </authorList>
    </citation>
    <scope>NUCLEOTIDE SEQUENCE [LARGE SCALE GENOMIC DNA]</scope>
    <source>
        <strain evidence="2">LMG 29323</strain>
    </source>
</reference>
<dbReference type="Proteomes" id="UP000054911">
    <property type="component" value="Unassembled WGS sequence"/>
</dbReference>
<sequence>MPCCTSGEVRKLRALYAGRARLAPRPSCRPAPNARARAVVPRGASRAMPSCKSLSASRRVSSSCARDELRLNLHGSERRAQFVRGIGDEGLLRIERGRQPRQQRIQRAHDLPHFLRQTLIGQRIERFGMTRIERARHALQGREPASDARAGRKKGRLPVSGHRPFDPALLLRRVCCQLPCEARVLRTRSRLAHGRPHRHAA</sequence>
<keyword evidence="3" id="KW-1185">Reference proteome</keyword>
<accession>A0A157Z8L4</accession>
<name>A0A157Z8L4_9BURK</name>
<dbReference type="EMBL" id="FCOE02000001">
    <property type="protein sequence ID" value="SAK41267.1"/>
    <property type="molecule type" value="Genomic_DNA"/>
</dbReference>